<evidence type="ECO:0000313" key="2">
    <source>
        <dbReference type="EMBL" id="KAK7256248.1"/>
    </source>
</evidence>
<evidence type="ECO:0000256" key="1">
    <source>
        <dbReference type="SAM" id="Coils"/>
    </source>
</evidence>
<proteinExistence type="predicted"/>
<dbReference type="Proteomes" id="UP001372338">
    <property type="component" value="Unassembled WGS sequence"/>
</dbReference>
<keyword evidence="1" id="KW-0175">Coiled coil</keyword>
<reference evidence="2 3" key="1">
    <citation type="submission" date="2024-01" db="EMBL/GenBank/DDBJ databases">
        <title>The genomes of 5 underutilized Papilionoideae crops provide insights into root nodulation and disease resistanc.</title>
        <authorList>
            <person name="Yuan L."/>
        </authorList>
    </citation>
    <scope>NUCLEOTIDE SEQUENCE [LARGE SCALE GENOMIC DNA]</scope>
    <source>
        <strain evidence="2">ZHUSHIDOU_FW_LH</strain>
        <tissue evidence="2">Leaf</tissue>
    </source>
</reference>
<gene>
    <name evidence="2" type="ORF">RIF29_29687</name>
</gene>
<feature type="coiled-coil region" evidence="1">
    <location>
        <begin position="8"/>
        <end position="35"/>
    </location>
</feature>
<sequence>MDRLLLFIETLGKQVEALNSSNNEMKDTLNMIQANNGGKITAVGASTGPGKKVDLIRRDLGYDDTPGKGSTKLNDTLYYEIPDDDDDIQSDEDDDVVEIQMPKKYVKKSQCPDDRN</sequence>
<name>A0AAN9ELT1_CROPI</name>
<protein>
    <submittedName>
        <fullName evidence="2">Uncharacterized protein</fullName>
    </submittedName>
</protein>
<evidence type="ECO:0000313" key="3">
    <source>
        <dbReference type="Proteomes" id="UP001372338"/>
    </source>
</evidence>
<comment type="caution">
    <text evidence="2">The sequence shown here is derived from an EMBL/GenBank/DDBJ whole genome shotgun (WGS) entry which is preliminary data.</text>
</comment>
<organism evidence="2 3">
    <name type="scientific">Crotalaria pallida</name>
    <name type="common">Smooth rattlebox</name>
    <name type="synonym">Crotalaria striata</name>
    <dbReference type="NCBI Taxonomy" id="3830"/>
    <lineage>
        <taxon>Eukaryota</taxon>
        <taxon>Viridiplantae</taxon>
        <taxon>Streptophyta</taxon>
        <taxon>Embryophyta</taxon>
        <taxon>Tracheophyta</taxon>
        <taxon>Spermatophyta</taxon>
        <taxon>Magnoliopsida</taxon>
        <taxon>eudicotyledons</taxon>
        <taxon>Gunneridae</taxon>
        <taxon>Pentapetalae</taxon>
        <taxon>rosids</taxon>
        <taxon>fabids</taxon>
        <taxon>Fabales</taxon>
        <taxon>Fabaceae</taxon>
        <taxon>Papilionoideae</taxon>
        <taxon>50 kb inversion clade</taxon>
        <taxon>genistoids sensu lato</taxon>
        <taxon>core genistoids</taxon>
        <taxon>Crotalarieae</taxon>
        <taxon>Crotalaria</taxon>
    </lineage>
</organism>
<accession>A0AAN9ELT1</accession>
<keyword evidence="3" id="KW-1185">Reference proteome</keyword>
<dbReference type="AlphaFoldDB" id="A0AAN9ELT1"/>
<dbReference type="EMBL" id="JAYWIO010000006">
    <property type="protein sequence ID" value="KAK7256248.1"/>
    <property type="molecule type" value="Genomic_DNA"/>
</dbReference>